<organism evidence="2 3">
    <name type="scientific">Photobacterium pectinilyticum</name>
    <dbReference type="NCBI Taxonomy" id="2906793"/>
    <lineage>
        <taxon>Bacteria</taxon>
        <taxon>Pseudomonadati</taxon>
        <taxon>Pseudomonadota</taxon>
        <taxon>Gammaproteobacteria</taxon>
        <taxon>Vibrionales</taxon>
        <taxon>Vibrionaceae</taxon>
        <taxon>Photobacterium</taxon>
    </lineage>
</organism>
<evidence type="ECO:0000256" key="1">
    <source>
        <dbReference type="SAM" id="SignalP"/>
    </source>
</evidence>
<feature type="chain" id="PRO_5046546430" evidence="1">
    <location>
        <begin position="24"/>
        <end position="214"/>
    </location>
</feature>
<evidence type="ECO:0000313" key="3">
    <source>
        <dbReference type="Proteomes" id="UP001524460"/>
    </source>
</evidence>
<dbReference type="Proteomes" id="UP001524460">
    <property type="component" value="Unassembled WGS sequence"/>
</dbReference>
<keyword evidence="1" id="KW-0732">Signal</keyword>
<dbReference type="NCBIfam" id="TIGR04219">
    <property type="entry name" value="OMP_w_GlyGly"/>
    <property type="match status" value="1"/>
</dbReference>
<evidence type="ECO:0000313" key="2">
    <source>
        <dbReference type="EMBL" id="MCQ1060180.1"/>
    </source>
</evidence>
<accession>A0ABT1N616</accession>
<dbReference type="RefSeq" id="WP_255044258.1">
    <property type="nucleotide sequence ID" value="NZ_JANEYT010000059.1"/>
</dbReference>
<dbReference type="EMBL" id="JANEYT010000059">
    <property type="protein sequence ID" value="MCQ1060180.1"/>
    <property type="molecule type" value="Genomic_DNA"/>
</dbReference>
<sequence length="214" mass="23291">MKKLALSAVAAAVVLSAAVPAQAATLFGVKAGADAWFTDAKVNDSRSQSDSNTSGSYYVAFEHFVPLVPNFRLRYTDVDNGNVSFGQTDYTAYYEILDNNAVAFDIGVTMSKFNSGKFNDESFSEWQPNIYGNVELGIPMTPVSLFGDLNFGNYDSTSTIDGQAGVKWTIPLVAADLNLRAGYRVMDYDFDFIKGSNGGEFFADGWFLGAEFDI</sequence>
<protein>
    <submittedName>
        <fullName evidence="2">TIGR04219 family outer membrane beta-barrel protein</fullName>
    </submittedName>
</protein>
<name>A0ABT1N616_9GAMM</name>
<dbReference type="InterPro" id="IPR026387">
    <property type="entry name" value="OMP_w_GlyGly"/>
</dbReference>
<gene>
    <name evidence="2" type="ORF">NHN17_19230</name>
</gene>
<reference evidence="2 3" key="1">
    <citation type="submission" date="2022-07" db="EMBL/GenBank/DDBJ databases">
        <title>Photobacterium pectinilyticum sp. nov., a marine bacterium isolated from surface seawater of Qingdao offshore.</title>
        <authorList>
            <person name="Wang X."/>
        </authorList>
    </citation>
    <scope>NUCLEOTIDE SEQUENCE [LARGE SCALE GENOMIC DNA]</scope>
    <source>
        <strain evidence="2 3">ZSDE20</strain>
    </source>
</reference>
<keyword evidence="3" id="KW-1185">Reference proteome</keyword>
<proteinExistence type="predicted"/>
<comment type="caution">
    <text evidence="2">The sequence shown here is derived from an EMBL/GenBank/DDBJ whole genome shotgun (WGS) entry which is preliminary data.</text>
</comment>
<feature type="signal peptide" evidence="1">
    <location>
        <begin position="1"/>
        <end position="23"/>
    </location>
</feature>